<dbReference type="RefSeq" id="NP_116399.1">
    <property type="nucleotide sequence ID" value="NC_002794.1"/>
</dbReference>
<dbReference type="InterPro" id="IPR004999">
    <property type="entry name" value="Herpes_1"/>
</dbReference>
<dbReference type="Pfam" id="PF03327">
    <property type="entry name" value="Herpes_VP19C"/>
    <property type="match status" value="1"/>
</dbReference>
<name>Q91TP3_TUHV1</name>
<keyword evidence="2" id="KW-1048">Host nucleus</keyword>
<protein>
    <submittedName>
        <fullName evidence="4">T46</fullName>
    </submittedName>
</protein>
<reference evidence="4 5" key="1">
    <citation type="journal article" date="2001" name="J. Virol.">
        <title>Analysis and characterization of the complete genome of tupaia (tree shrew) herpesvirus.</title>
        <authorList>
            <person name="Bahr U."/>
            <person name="Darai G."/>
        </authorList>
    </citation>
    <scope>NUCLEOTIDE SEQUENCE [LARGE SCALE GENOMIC DNA]</scope>
    <source>
        <strain evidence="4">2</strain>
    </source>
</reference>
<evidence type="ECO:0000313" key="5">
    <source>
        <dbReference type="Proteomes" id="UP000137095"/>
    </source>
</evidence>
<dbReference type="EMBL" id="AF281817">
    <property type="protein sequence ID" value="AAK57094.1"/>
    <property type="molecule type" value="Genomic_DNA"/>
</dbReference>
<dbReference type="KEGG" id="vg:921224"/>
<evidence type="ECO:0000256" key="3">
    <source>
        <dbReference type="ARBA" id="ARBA00022844"/>
    </source>
</evidence>
<organism evidence="4 5">
    <name type="scientific">Tupaiid herpesvirus 1 (strain 1)</name>
    <name type="common">TuHV-1</name>
    <name type="synonym">Herpesvirus tupaia (strain 1)</name>
    <dbReference type="NCBI Taxonomy" id="10397"/>
    <lineage>
        <taxon>Viruses</taxon>
        <taxon>Duplodnaviria</taxon>
        <taxon>Heunggongvirae</taxon>
        <taxon>Peploviricota</taxon>
        <taxon>Herviviricetes</taxon>
        <taxon>Herpesvirales</taxon>
        <taxon>Orthoherpesviridae</taxon>
        <taxon>Betaherpesvirinae</taxon>
        <taxon>Quwivirus</taxon>
        <taxon>Quwivirus tupaiidbeta1</taxon>
    </lineage>
</organism>
<dbReference type="GeneID" id="921224"/>
<evidence type="ECO:0000313" key="4">
    <source>
        <dbReference type="EMBL" id="AAK57094.1"/>
    </source>
</evidence>
<dbReference type="Proteomes" id="UP000137095">
    <property type="component" value="Segment"/>
</dbReference>
<keyword evidence="1" id="KW-0167">Capsid protein</keyword>
<keyword evidence="3" id="KW-0946">Virion</keyword>
<dbReference type="OrthoDB" id="7409at10239"/>
<proteinExistence type="predicted"/>
<evidence type="ECO:0000256" key="1">
    <source>
        <dbReference type="ARBA" id="ARBA00022561"/>
    </source>
</evidence>
<keyword evidence="5" id="KW-1185">Reference proteome</keyword>
<organismHost>
    <name type="scientific">Tupaia belangeri</name>
    <name type="common">Common tree shrew</name>
    <name type="synonym">Tupaia glis belangeri</name>
    <dbReference type="NCBI Taxonomy" id="37347"/>
</organismHost>
<dbReference type="GO" id="GO:0003677">
    <property type="term" value="F:DNA binding"/>
    <property type="evidence" value="ECO:0007669"/>
    <property type="project" value="InterPro"/>
</dbReference>
<evidence type="ECO:0000256" key="2">
    <source>
        <dbReference type="ARBA" id="ARBA00022562"/>
    </source>
</evidence>
<dbReference type="GO" id="GO:0019028">
    <property type="term" value="C:viral capsid"/>
    <property type="evidence" value="ECO:0007669"/>
    <property type="project" value="UniProtKB-KW"/>
</dbReference>
<sequence length="316" mass="34549">MTAAVAAAEADAAVAATTVPSAPRVTRATATGDGPVPDDEDLEILRAAKRFKGTSGVAPPVYHADHQAVYTRFFVQEGLLELEHAEPGALLFRLDTGTDSPRLITLSWFSLALKAANVSAATKTTLAALYTQPAWNAASAWLDFARPRLHEALQPVGSLQAVAPGLTSLVTCVMQGNVYNDLKSQIYPLLVLKDYYLALDDDERRGEVMYVYWLIVYPHNKEAPPSFFVVGTAVRERKTLLALLRRRFASARVTFLERQLRHALDGGYPCAAVVQRLGWCPNGEVTAGVLTRKAVQLSVFRLEKFYVDLGPACEFV</sequence>
<dbReference type="GO" id="GO:0019069">
    <property type="term" value="P:viral capsid assembly"/>
    <property type="evidence" value="ECO:0007669"/>
    <property type="project" value="InterPro"/>
</dbReference>
<accession>Q91TP3</accession>